<protein>
    <submittedName>
        <fullName evidence="1">1031_t:CDS:1</fullName>
    </submittedName>
</protein>
<dbReference type="Proteomes" id="UP000789702">
    <property type="component" value="Unassembled WGS sequence"/>
</dbReference>
<organism evidence="1 2">
    <name type="scientific">Dentiscutata heterogama</name>
    <dbReference type="NCBI Taxonomy" id="1316150"/>
    <lineage>
        <taxon>Eukaryota</taxon>
        <taxon>Fungi</taxon>
        <taxon>Fungi incertae sedis</taxon>
        <taxon>Mucoromycota</taxon>
        <taxon>Glomeromycotina</taxon>
        <taxon>Glomeromycetes</taxon>
        <taxon>Diversisporales</taxon>
        <taxon>Gigasporaceae</taxon>
        <taxon>Dentiscutata</taxon>
    </lineage>
</organism>
<proteinExistence type="predicted"/>
<evidence type="ECO:0000313" key="2">
    <source>
        <dbReference type="Proteomes" id="UP000789702"/>
    </source>
</evidence>
<reference evidence="1" key="1">
    <citation type="submission" date="2021-06" db="EMBL/GenBank/DDBJ databases">
        <authorList>
            <person name="Kallberg Y."/>
            <person name="Tangrot J."/>
            <person name="Rosling A."/>
        </authorList>
    </citation>
    <scope>NUCLEOTIDE SEQUENCE</scope>
    <source>
        <strain evidence="1">IL203A</strain>
    </source>
</reference>
<sequence>VDLTVAQKISESREINNIHISMEGMLDDNQIVKTVLAEQLEHKQNNPDDSDKELLKIFTTEGLNRLKTFILFAKQINNDFF</sequence>
<feature type="non-terminal residue" evidence="1">
    <location>
        <position position="1"/>
    </location>
</feature>
<dbReference type="EMBL" id="CAJVPU010000330">
    <property type="protein sequence ID" value="CAG8447160.1"/>
    <property type="molecule type" value="Genomic_DNA"/>
</dbReference>
<evidence type="ECO:0000313" key="1">
    <source>
        <dbReference type="EMBL" id="CAG8447160.1"/>
    </source>
</evidence>
<comment type="caution">
    <text evidence="1">The sequence shown here is derived from an EMBL/GenBank/DDBJ whole genome shotgun (WGS) entry which is preliminary data.</text>
</comment>
<keyword evidence="2" id="KW-1185">Reference proteome</keyword>
<accession>A0ACA9K1P2</accession>
<gene>
    <name evidence="1" type="ORF">DHETER_LOCUS635</name>
</gene>
<name>A0ACA9K1P2_9GLOM</name>